<organism evidence="3 4">
    <name type="scientific">Cupriavidus gilardii</name>
    <dbReference type="NCBI Taxonomy" id="82541"/>
    <lineage>
        <taxon>Bacteria</taxon>
        <taxon>Pseudomonadati</taxon>
        <taxon>Pseudomonadota</taxon>
        <taxon>Betaproteobacteria</taxon>
        <taxon>Burkholderiales</taxon>
        <taxon>Burkholderiaceae</taxon>
        <taxon>Cupriavidus</taxon>
    </lineage>
</organism>
<evidence type="ECO:0000313" key="3">
    <source>
        <dbReference type="EMBL" id="USE78591.1"/>
    </source>
</evidence>
<feature type="compositionally biased region" description="Low complexity" evidence="1">
    <location>
        <begin position="35"/>
        <end position="53"/>
    </location>
</feature>
<reference evidence="3" key="1">
    <citation type="submission" date="2022-06" db="EMBL/GenBank/DDBJ databases">
        <title>Complete genome sequence and characterization of Cupriavidus gilardii QJ1 isolated from contaminating cells.</title>
        <authorList>
            <person name="Qi J."/>
        </authorList>
    </citation>
    <scope>NUCLEOTIDE SEQUENCE</scope>
    <source>
        <strain evidence="3">QJ1</strain>
    </source>
</reference>
<evidence type="ECO:0008006" key="5">
    <source>
        <dbReference type="Google" id="ProtNLM"/>
    </source>
</evidence>
<feature type="region of interest" description="Disordered" evidence="1">
    <location>
        <begin position="105"/>
        <end position="128"/>
    </location>
</feature>
<feature type="chain" id="PRO_5045189177" description="Signal recognition particle subunit FFH/SRP54 (Srp54)" evidence="2">
    <location>
        <begin position="22"/>
        <end position="165"/>
    </location>
</feature>
<name>A0ABY4VS42_9BURK</name>
<keyword evidence="4" id="KW-1185">Reference proteome</keyword>
<protein>
    <recommendedName>
        <fullName evidence="5">Signal recognition particle subunit FFH/SRP54 (Srp54)</fullName>
    </recommendedName>
</protein>
<dbReference type="PROSITE" id="PS51257">
    <property type="entry name" value="PROKAR_LIPOPROTEIN"/>
    <property type="match status" value="1"/>
</dbReference>
<gene>
    <name evidence="3" type="ORF">NDR89_18180</name>
</gene>
<dbReference type="EMBL" id="CP098736">
    <property type="protein sequence ID" value="USE78591.1"/>
    <property type="molecule type" value="Genomic_DNA"/>
</dbReference>
<proteinExistence type="predicted"/>
<accession>A0ABY4VS42</accession>
<keyword evidence="2" id="KW-0732">Signal</keyword>
<feature type="signal peptide" evidence="2">
    <location>
        <begin position="1"/>
        <end position="21"/>
    </location>
</feature>
<evidence type="ECO:0000256" key="2">
    <source>
        <dbReference type="SAM" id="SignalP"/>
    </source>
</evidence>
<feature type="region of interest" description="Disordered" evidence="1">
    <location>
        <begin position="24"/>
        <end position="55"/>
    </location>
</feature>
<dbReference type="Proteomes" id="UP001056648">
    <property type="component" value="Chromosome 2"/>
</dbReference>
<evidence type="ECO:0000313" key="4">
    <source>
        <dbReference type="Proteomes" id="UP001056648"/>
    </source>
</evidence>
<evidence type="ECO:0000256" key="1">
    <source>
        <dbReference type="SAM" id="MobiDB-lite"/>
    </source>
</evidence>
<sequence length="165" mass="17753">MPLRNFVSALAVLTAAGCAVAQTPKDAEDHSAHHPAGSPTVGAAPAPVAPVVPDGFDRQMNAMQDMHRRMQSAKTQAERAALMDEHMKIMQSGMAMMGQMRGMGGPGGQGGKGMPPSQPPASGPMQQMQGMAGMMDMHRQMERRMAMMEQMMQMMVDREAAMPRK</sequence>